<gene>
    <name evidence="2" type="ORF">BDD43_3795</name>
</gene>
<dbReference type="Gene3D" id="2.40.128.110">
    <property type="entry name" value="Lipid/polyisoprenoid-binding, YceI-like"/>
    <property type="match status" value="1"/>
</dbReference>
<dbReference type="SMART" id="SM00867">
    <property type="entry name" value="YceI"/>
    <property type="match status" value="1"/>
</dbReference>
<name>A0A495J3M6_9SPHI</name>
<dbReference type="InterPro" id="IPR007372">
    <property type="entry name" value="Lipid/polyisoprenoid-bd_YceI"/>
</dbReference>
<dbReference type="AlphaFoldDB" id="A0A495J3M6"/>
<accession>A0A495J3M6</accession>
<dbReference type="InterPro" id="IPR036761">
    <property type="entry name" value="TTHA0802/YceI-like_sf"/>
</dbReference>
<dbReference type="PANTHER" id="PTHR34406">
    <property type="entry name" value="PROTEIN YCEI"/>
    <property type="match status" value="1"/>
</dbReference>
<evidence type="ECO:0000313" key="2">
    <source>
        <dbReference type="EMBL" id="RKR83585.1"/>
    </source>
</evidence>
<organism evidence="2 3">
    <name type="scientific">Mucilaginibacter gracilis</name>
    <dbReference type="NCBI Taxonomy" id="423350"/>
    <lineage>
        <taxon>Bacteria</taxon>
        <taxon>Pseudomonadati</taxon>
        <taxon>Bacteroidota</taxon>
        <taxon>Sphingobacteriia</taxon>
        <taxon>Sphingobacteriales</taxon>
        <taxon>Sphingobacteriaceae</taxon>
        <taxon>Mucilaginibacter</taxon>
    </lineage>
</organism>
<dbReference type="RefSeq" id="WP_121199062.1">
    <property type="nucleotide sequence ID" value="NZ_RBKU01000001.1"/>
</dbReference>
<sequence length="201" mass="22285">MKNSSTSKSVLYSLITALVLFSTVQFSKAQSIYKVVNSKESFIKVLGSSNVHDWTMTSATTDSQGDFKFEGDQLKSLTSFTFSVDAKSLKSEHSSMDDRTYKTIKAEQFPKIVFKLNSTTITELQKGKFLIKAKGDLTIAGTTQNITLDVTATVNPDNTITCTGAQKLQLRDYKIDPPSFMLGAMKVANDLTIKFNINYKK</sequence>
<dbReference type="PANTHER" id="PTHR34406:SF1">
    <property type="entry name" value="PROTEIN YCEI"/>
    <property type="match status" value="1"/>
</dbReference>
<dbReference type="Proteomes" id="UP000268007">
    <property type="component" value="Unassembled WGS sequence"/>
</dbReference>
<feature type="domain" description="Lipid/polyisoprenoid-binding YceI-like" evidence="1">
    <location>
        <begin position="32"/>
        <end position="200"/>
    </location>
</feature>
<evidence type="ECO:0000313" key="3">
    <source>
        <dbReference type="Proteomes" id="UP000268007"/>
    </source>
</evidence>
<dbReference type="Pfam" id="PF04264">
    <property type="entry name" value="YceI"/>
    <property type="match status" value="1"/>
</dbReference>
<reference evidence="2 3" key="1">
    <citation type="submission" date="2018-10" db="EMBL/GenBank/DDBJ databases">
        <title>Genomic Encyclopedia of Archaeal and Bacterial Type Strains, Phase II (KMG-II): from individual species to whole genera.</title>
        <authorList>
            <person name="Goeker M."/>
        </authorList>
    </citation>
    <scope>NUCLEOTIDE SEQUENCE [LARGE SCALE GENOMIC DNA]</scope>
    <source>
        <strain evidence="2 3">DSM 18602</strain>
    </source>
</reference>
<dbReference type="SUPFAM" id="SSF101874">
    <property type="entry name" value="YceI-like"/>
    <property type="match status" value="1"/>
</dbReference>
<dbReference type="OrthoDB" id="9794147at2"/>
<proteinExistence type="predicted"/>
<dbReference type="EMBL" id="RBKU01000001">
    <property type="protein sequence ID" value="RKR83585.1"/>
    <property type="molecule type" value="Genomic_DNA"/>
</dbReference>
<evidence type="ECO:0000259" key="1">
    <source>
        <dbReference type="SMART" id="SM00867"/>
    </source>
</evidence>
<protein>
    <submittedName>
        <fullName evidence="2">Polyisoprenoid-binding protein YceI</fullName>
    </submittedName>
</protein>
<comment type="caution">
    <text evidence="2">The sequence shown here is derived from an EMBL/GenBank/DDBJ whole genome shotgun (WGS) entry which is preliminary data.</text>
</comment>
<keyword evidence="3" id="KW-1185">Reference proteome</keyword>